<feature type="transmembrane region" description="Helical" evidence="2">
    <location>
        <begin position="427"/>
        <end position="445"/>
    </location>
</feature>
<gene>
    <name evidence="4" type="ORF">ACFOOQ_20470</name>
</gene>
<sequence>MSGNKEAAAVIDRENPVHGAAALEGWQGKAVLAIAIVFTFYQIVTAAFSPLPTMVLRSVHVGFLLALAYFLFRFRKKDQGSKAPWYDIAFAVIAFGLSFYHWVYEGDLIQRAGDPSTTDLVVGTIITLLVLEAARRIMGWELPLLCALFIPYAIFGRDLPGFLVHRGFDYTQVIDTLYFGTEGILGTPTFVSATYIFLFILFGALLERAGMISLFNDLALGTVGHHKGGPAKVAVISSGLMGTINGSGVANVLTTGQFTIPLMMKFGYRPAFAGAVEACSSMGGQIMPPVMGAVAFIMAETIGVPYSQVALAAVIPAILYFFSAFWMVHLEAGRAGLVGLKKEDCPNALKALTEKWYLLLPLAVLVYLLFSGFTPLFAGTMGMALTTVLILGQQAAGQTKVMFYRILFWIGLGLCTAVIYRYSGLRIEELAIIVIALLVVLTWFVKGGRETQRLLLLSFADAAKGALGVGVACALVGILIGIAQMTGIANELARGILSVAGDNLLLALVMTMVACIVLGTGIPTIPNYIITSSMAAPVLQGMGVPVLISHMFCFYFGIMADLTPPVALAALAASSIAKEKHTKIALNATKIGLAGYVVPFMAVYTPALMLQGGTWFDTAYVAIKAVIAICLWGGAASGWLLGRMGWIERLWATAAAFLFVVAYPATDEIAAALTIAFLVFHWWKTKRDDAPAAA</sequence>
<feature type="transmembrane region" description="Helical" evidence="2">
    <location>
        <begin position="30"/>
        <end position="48"/>
    </location>
</feature>
<dbReference type="EMBL" id="JBHRYJ010000006">
    <property type="protein sequence ID" value="MFC3677939.1"/>
    <property type="molecule type" value="Genomic_DNA"/>
</dbReference>
<feature type="transmembrane region" description="Helical" evidence="2">
    <location>
        <begin position="546"/>
        <end position="572"/>
    </location>
</feature>
<dbReference type="Pfam" id="PF06808">
    <property type="entry name" value="DctM"/>
    <property type="match status" value="1"/>
</dbReference>
<feature type="transmembrane region" description="Helical" evidence="2">
    <location>
        <begin position="309"/>
        <end position="328"/>
    </location>
</feature>
<feature type="transmembrane region" description="Helical" evidence="2">
    <location>
        <begin position="402"/>
        <end position="420"/>
    </location>
</feature>
<feature type="transmembrane region" description="Helical" evidence="2">
    <location>
        <begin position="54"/>
        <end position="72"/>
    </location>
</feature>
<feature type="transmembrane region" description="Helical" evidence="2">
    <location>
        <begin position="184"/>
        <end position="206"/>
    </location>
</feature>
<protein>
    <submittedName>
        <fullName evidence="4">TRAP transporter permease</fullName>
    </submittedName>
</protein>
<comment type="subcellular location">
    <subcellularLocation>
        <location evidence="1">Cell inner membrane</location>
        <topology evidence="1">Multi-pass membrane protein</topology>
    </subcellularLocation>
</comment>
<keyword evidence="1" id="KW-1003">Cell membrane</keyword>
<feature type="transmembrane region" description="Helical" evidence="2">
    <location>
        <begin position="142"/>
        <end position="164"/>
    </location>
</feature>
<keyword evidence="1" id="KW-0813">Transport</keyword>
<name>A0ABV7VKD3_9PROT</name>
<reference evidence="5" key="1">
    <citation type="journal article" date="2019" name="Int. J. Syst. Evol. Microbiol.">
        <title>The Global Catalogue of Microorganisms (GCM) 10K type strain sequencing project: providing services to taxonomists for standard genome sequencing and annotation.</title>
        <authorList>
            <consortium name="The Broad Institute Genomics Platform"/>
            <consortium name="The Broad Institute Genome Sequencing Center for Infectious Disease"/>
            <person name="Wu L."/>
            <person name="Ma J."/>
        </authorList>
    </citation>
    <scope>NUCLEOTIDE SEQUENCE [LARGE SCALE GENOMIC DNA]</scope>
    <source>
        <strain evidence="5">KCTC 42182</strain>
    </source>
</reference>
<dbReference type="InterPro" id="IPR010656">
    <property type="entry name" value="DctM"/>
</dbReference>
<feature type="transmembrane region" description="Helical" evidence="2">
    <location>
        <begin position="357"/>
        <end position="390"/>
    </location>
</feature>
<feature type="domain" description="TRAP C4-dicarboxylate transport system permease DctM subunit" evidence="3">
    <location>
        <begin position="125"/>
        <end position="611"/>
    </location>
</feature>
<keyword evidence="5" id="KW-1185">Reference proteome</keyword>
<evidence type="ECO:0000256" key="2">
    <source>
        <dbReference type="SAM" id="Phobius"/>
    </source>
</evidence>
<keyword evidence="2" id="KW-0812">Transmembrane</keyword>
<dbReference type="NCBIfam" id="TIGR02123">
    <property type="entry name" value="TRAP_fused"/>
    <property type="match status" value="1"/>
</dbReference>
<organism evidence="4 5">
    <name type="scientific">Ferrovibrio xuzhouensis</name>
    <dbReference type="NCBI Taxonomy" id="1576914"/>
    <lineage>
        <taxon>Bacteria</taxon>
        <taxon>Pseudomonadati</taxon>
        <taxon>Pseudomonadota</taxon>
        <taxon>Alphaproteobacteria</taxon>
        <taxon>Rhodospirillales</taxon>
        <taxon>Rhodospirillaceae</taxon>
        <taxon>Ferrovibrio</taxon>
    </lineage>
</organism>
<feature type="transmembrane region" description="Helical" evidence="2">
    <location>
        <begin position="654"/>
        <end position="683"/>
    </location>
</feature>
<comment type="function">
    <text evidence="1">Part of the tripartite ATP-independent periplasmic (TRAP) transport system.</text>
</comment>
<evidence type="ECO:0000256" key="1">
    <source>
        <dbReference type="RuleBase" id="RU369079"/>
    </source>
</evidence>
<keyword evidence="2" id="KW-1133">Transmembrane helix</keyword>
<evidence type="ECO:0000313" key="5">
    <source>
        <dbReference type="Proteomes" id="UP001595711"/>
    </source>
</evidence>
<evidence type="ECO:0000313" key="4">
    <source>
        <dbReference type="EMBL" id="MFC3677939.1"/>
    </source>
</evidence>
<keyword evidence="1" id="KW-0997">Cell inner membrane</keyword>
<feature type="transmembrane region" description="Helical" evidence="2">
    <location>
        <begin position="465"/>
        <end position="483"/>
    </location>
</feature>
<dbReference type="RefSeq" id="WP_379729559.1">
    <property type="nucleotide sequence ID" value="NZ_JBHRYJ010000006.1"/>
</dbReference>
<keyword evidence="2" id="KW-0472">Membrane</keyword>
<feature type="transmembrane region" description="Helical" evidence="2">
    <location>
        <begin position="504"/>
        <end position="526"/>
    </location>
</feature>
<evidence type="ECO:0000259" key="3">
    <source>
        <dbReference type="Pfam" id="PF06808"/>
    </source>
</evidence>
<feature type="transmembrane region" description="Helical" evidence="2">
    <location>
        <begin position="116"/>
        <end position="135"/>
    </location>
</feature>
<feature type="transmembrane region" description="Helical" evidence="2">
    <location>
        <begin position="84"/>
        <end position="104"/>
    </location>
</feature>
<comment type="caution">
    <text evidence="4">The sequence shown here is derived from an EMBL/GenBank/DDBJ whole genome shotgun (WGS) entry which is preliminary data.</text>
</comment>
<proteinExistence type="predicted"/>
<dbReference type="PANTHER" id="PTHR43849:SF2">
    <property type="entry name" value="BLL3936 PROTEIN"/>
    <property type="match status" value="1"/>
</dbReference>
<dbReference type="Proteomes" id="UP001595711">
    <property type="component" value="Unassembled WGS sequence"/>
</dbReference>
<dbReference type="InterPro" id="IPR011853">
    <property type="entry name" value="TRAP_DctM-Dct_fused"/>
</dbReference>
<dbReference type="PANTHER" id="PTHR43849">
    <property type="entry name" value="BLL3936 PROTEIN"/>
    <property type="match status" value="1"/>
</dbReference>
<accession>A0ABV7VKD3</accession>
<feature type="transmembrane region" description="Helical" evidence="2">
    <location>
        <begin position="619"/>
        <end position="642"/>
    </location>
</feature>
<feature type="transmembrane region" description="Helical" evidence="2">
    <location>
        <begin position="584"/>
        <end position="607"/>
    </location>
</feature>